<evidence type="ECO:0000256" key="2">
    <source>
        <dbReference type="ARBA" id="ARBA00022692"/>
    </source>
</evidence>
<accession>A0ABD2UX25</accession>
<comment type="subcellular location">
    <subcellularLocation>
        <location evidence="1">Membrane</location>
        <topology evidence="1">Multi-pass membrane protein</topology>
    </subcellularLocation>
</comment>
<organism evidence="7 8">
    <name type="scientific">Solanum stoloniferum</name>
    <dbReference type="NCBI Taxonomy" id="62892"/>
    <lineage>
        <taxon>Eukaryota</taxon>
        <taxon>Viridiplantae</taxon>
        <taxon>Streptophyta</taxon>
        <taxon>Embryophyta</taxon>
        <taxon>Tracheophyta</taxon>
        <taxon>Spermatophyta</taxon>
        <taxon>Magnoliopsida</taxon>
        <taxon>eudicotyledons</taxon>
        <taxon>Gunneridae</taxon>
        <taxon>Pentapetalae</taxon>
        <taxon>asterids</taxon>
        <taxon>lamiids</taxon>
        <taxon>Solanales</taxon>
        <taxon>Solanaceae</taxon>
        <taxon>Solanoideae</taxon>
        <taxon>Solaneae</taxon>
        <taxon>Solanum</taxon>
    </lineage>
</organism>
<reference evidence="7 8" key="1">
    <citation type="submission" date="2024-05" db="EMBL/GenBank/DDBJ databases">
        <title>De novo assembly of an allotetraploid wild potato.</title>
        <authorList>
            <person name="Hosaka A.J."/>
        </authorList>
    </citation>
    <scope>NUCLEOTIDE SEQUENCE [LARGE SCALE GENOMIC DNA]</scope>
    <source>
        <tissue evidence="7">Young leaves</tissue>
    </source>
</reference>
<keyword evidence="2 6" id="KW-0812">Transmembrane</keyword>
<dbReference type="PANTHER" id="PTHR14154">
    <property type="entry name" value="UPF0041 BRAIN PROTEIN 44-RELATED"/>
    <property type="match status" value="1"/>
</dbReference>
<dbReference type="EMBL" id="JBJKTR010000003">
    <property type="protein sequence ID" value="KAL3373400.1"/>
    <property type="molecule type" value="Genomic_DNA"/>
</dbReference>
<dbReference type="Proteomes" id="UP001627284">
    <property type="component" value="Unassembled WGS sequence"/>
</dbReference>
<dbReference type="AlphaFoldDB" id="A0ABD2UX25"/>
<keyword evidence="8" id="KW-1185">Reference proteome</keyword>
<keyword evidence="3 6" id="KW-1133">Transmembrane helix</keyword>
<evidence type="ECO:0000313" key="8">
    <source>
        <dbReference type="Proteomes" id="UP001627284"/>
    </source>
</evidence>
<evidence type="ECO:0000256" key="3">
    <source>
        <dbReference type="ARBA" id="ARBA00022989"/>
    </source>
</evidence>
<name>A0ABD2UX25_9SOLN</name>
<evidence type="ECO:0000256" key="6">
    <source>
        <dbReference type="SAM" id="Phobius"/>
    </source>
</evidence>
<feature type="non-terminal residue" evidence="7">
    <location>
        <position position="1"/>
    </location>
</feature>
<evidence type="ECO:0000256" key="4">
    <source>
        <dbReference type="ARBA" id="ARBA00023136"/>
    </source>
</evidence>
<sequence length="307" mass="35086">WAAMPLILQKKVAEADKLYLFQNGPFCILSYHHLIQEEKISNLSQTRENTYTIMAAFAITSFTHTPCTSHHFKKKQWSRQAKSMKITNVMTPKVEEQTHLNVVEIKDKSSLLIDDNAKTTRNDDDEVQGGNTTGSSESEDLIRFSDKRWKNGTWDLNMFVKNGKIDWDAVIVAEAKRRKFLELFPEAATNQQPVVFRSSIIPWWAWMMHSHLPEAELLNGRAAMVGFFMAYLVDVLTGLDVVGQMGNFLCKTALLVTVGGVILFRKRTDIDKLKKLADEATFYDKQWQASWQDQSSTNGDSKQQSKK</sequence>
<comment type="caution">
    <text evidence="7">The sequence shown here is derived from an EMBL/GenBank/DDBJ whole genome shotgun (WGS) entry which is preliminary data.</text>
</comment>
<dbReference type="GO" id="GO:0016020">
    <property type="term" value="C:membrane"/>
    <property type="evidence" value="ECO:0007669"/>
    <property type="project" value="UniProtKB-SubCell"/>
</dbReference>
<keyword evidence="4 6" id="KW-0472">Membrane</keyword>
<feature type="transmembrane region" description="Helical" evidence="6">
    <location>
        <begin position="245"/>
        <end position="264"/>
    </location>
</feature>
<dbReference type="SUPFAM" id="SSF103511">
    <property type="entry name" value="Chlorophyll a-b binding protein"/>
    <property type="match status" value="1"/>
</dbReference>
<protein>
    <recommendedName>
        <fullName evidence="9">Lil3 protein</fullName>
    </recommendedName>
</protein>
<evidence type="ECO:0000256" key="1">
    <source>
        <dbReference type="ARBA" id="ARBA00004141"/>
    </source>
</evidence>
<proteinExistence type="predicted"/>
<evidence type="ECO:0000313" key="7">
    <source>
        <dbReference type="EMBL" id="KAL3373400.1"/>
    </source>
</evidence>
<evidence type="ECO:0008006" key="9">
    <source>
        <dbReference type="Google" id="ProtNLM"/>
    </source>
</evidence>
<gene>
    <name evidence="7" type="ORF">AABB24_005404</name>
</gene>
<feature type="region of interest" description="Disordered" evidence="5">
    <location>
        <begin position="116"/>
        <end position="138"/>
    </location>
</feature>
<evidence type="ECO:0000256" key="5">
    <source>
        <dbReference type="SAM" id="MobiDB-lite"/>
    </source>
</evidence>